<keyword evidence="2" id="KW-1185">Reference proteome</keyword>
<dbReference type="WBParaSite" id="nRc.2.0.1.t38136-RA">
    <property type="protein sequence ID" value="nRc.2.0.1.t38136-RA"/>
    <property type="gene ID" value="nRc.2.0.1.g38136"/>
</dbReference>
<sequence>MQCLESRFSYYAAGRIGRVTFAAFIYGDHPELIFFAFGQIGYRGRGLVPRHFGGFVPLAMFVFLLNDILFDRGAVLVDRFFPFKVDVIYKFKKLKNTALNKFCKIKLFLTLIPIHNLRFARFVRSIVGIFGQSSTFSGQRIRFALFIDRFNPKLVLMTGLQILGHVIGTRYSTARYPTAGRLVHLLHFVVFDGHAAVVVGRLPFQGHTMVKFSDINIPSTSTSVSATSLPEAFVAITFFDGSDGSPGPAIFTAQPPSDSGAFHSNSTRSLSQSTTSGWPALPGSSRKNTKSELSSPPKSSGGCHSRTQLSS</sequence>
<protein>
    <submittedName>
        <fullName evidence="3">Uncharacterized protein</fullName>
    </submittedName>
</protein>
<evidence type="ECO:0000256" key="1">
    <source>
        <dbReference type="SAM" id="MobiDB-lite"/>
    </source>
</evidence>
<dbReference type="Proteomes" id="UP000887565">
    <property type="component" value="Unplaced"/>
</dbReference>
<feature type="compositionally biased region" description="Polar residues" evidence="1">
    <location>
        <begin position="254"/>
        <end position="277"/>
    </location>
</feature>
<proteinExistence type="predicted"/>
<reference evidence="3" key="1">
    <citation type="submission" date="2022-11" db="UniProtKB">
        <authorList>
            <consortium name="WormBaseParasite"/>
        </authorList>
    </citation>
    <scope>IDENTIFICATION</scope>
</reference>
<accession>A0A915KJE6</accession>
<organism evidence="2 3">
    <name type="scientific">Romanomermis culicivorax</name>
    <name type="common">Nematode worm</name>
    <dbReference type="NCBI Taxonomy" id="13658"/>
    <lineage>
        <taxon>Eukaryota</taxon>
        <taxon>Metazoa</taxon>
        <taxon>Ecdysozoa</taxon>
        <taxon>Nematoda</taxon>
        <taxon>Enoplea</taxon>
        <taxon>Dorylaimia</taxon>
        <taxon>Mermithida</taxon>
        <taxon>Mermithoidea</taxon>
        <taxon>Mermithidae</taxon>
        <taxon>Romanomermis</taxon>
    </lineage>
</organism>
<evidence type="ECO:0000313" key="3">
    <source>
        <dbReference type="WBParaSite" id="nRc.2.0.1.t38136-RA"/>
    </source>
</evidence>
<evidence type="ECO:0000313" key="2">
    <source>
        <dbReference type="Proteomes" id="UP000887565"/>
    </source>
</evidence>
<dbReference type="AlphaFoldDB" id="A0A915KJE6"/>
<name>A0A915KJE6_ROMCU</name>
<feature type="region of interest" description="Disordered" evidence="1">
    <location>
        <begin position="247"/>
        <end position="311"/>
    </location>
</feature>